<reference evidence="5 6" key="2">
    <citation type="journal article" date="2019" name="G3 (Bethesda)">
        <title>Hybrid Assembly of the Genome of the Entomopathogenic Nematode Steinernema carpocapsae Identifies the X-Chromosome.</title>
        <authorList>
            <person name="Serra L."/>
            <person name="Macchietto M."/>
            <person name="Macias-Munoz A."/>
            <person name="McGill C.J."/>
            <person name="Rodriguez I.M."/>
            <person name="Rodriguez B."/>
            <person name="Murad R."/>
            <person name="Mortazavi A."/>
        </authorList>
    </citation>
    <scope>NUCLEOTIDE SEQUENCE [LARGE SCALE GENOMIC DNA]</scope>
    <source>
        <strain evidence="5 6">ALL</strain>
    </source>
</reference>
<sequence>MDGETTTHEGSCHCGAVKWTCVGPKEIEAIVCNCSVCQKKQNTHFIVNKKCFELLSGKDNLMTYRFNTGTAQHLFCKTCGVQSFYVPRSNPDSVAIMPHCIDSKTVEKLTMRKFDGENWERTMETQAPVAFE</sequence>
<dbReference type="GO" id="GO:0046872">
    <property type="term" value="F:metal ion binding"/>
    <property type="evidence" value="ECO:0007669"/>
    <property type="project" value="UniProtKB-KW"/>
</dbReference>
<proteinExistence type="inferred from homology"/>
<evidence type="ECO:0000313" key="5">
    <source>
        <dbReference type="EMBL" id="TKR87969.1"/>
    </source>
</evidence>
<evidence type="ECO:0000313" key="6">
    <source>
        <dbReference type="Proteomes" id="UP000298663"/>
    </source>
</evidence>
<keyword evidence="2" id="KW-0479">Metal-binding</keyword>
<dbReference type="AlphaFoldDB" id="A0A4U5NWL3"/>
<dbReference type="STRING" id="34508.A0A4U5NWL3"/>
<evidence type="ECO:0000256" key="1">
    <source>
        <dbReference type="ARBA" id="ARBA00005495"/>
    </source>
</evidence>
<dbReference type="EMBL" id="AZBU02000003">
    <property type="protein sequence ID" value="TKR87969.1"/>
    <property type="molecule type" value="Genomic_DNA"/>
</dbReference>
<dbReference type="OrthoDB" id="2993351at2759"/>
<comment type="caution">
    <text evidence="5">The sequence shown here is derived from an EMBL/GenBank/DDBJ whole genome shotgun (WGS) entry which is preliminary data.</text>
</comment>
<comment type="similarity">
    <text evidence="1">Belongs to the Gfa family.</text>
</comment>
<dbReference type="Proteomes" id="UP000298663">
    <property type="component" value="Unassembled WGS sequence"/>
</dbReference>
<protein>
    <recommendedName>
        <fullName evidence="4">CENP-V/GFA domain-containing protein</fullName>
    </recommendedName>
</protein>
<reference evidence="5 6" key="1">
    <citation type="journal article" date="2015" name="Genome Biol.">
        <title>Comparative genomics of Steinernema reveals deeply conserved gene regulatory networks.</title>
        <authorList>
            <person name="Dillman A.R."/>
            <person name="Macchietto M."/>
            <person name="Porter C.F."/>
            <person name="Rogers A."/>
            <person name="Williams B."/>
            <person name="Antoshechkin I."/>
            <person name="Lee M.M."/>
            <person name="Goodwin Z."/>
            <person name="Lu X."/>
            <person name="Lewis E.E."/>
            <person name="Goodrich-Blair H."/>
            <person name="Stock S.P."/>
            <person name="Adams B.J."/>
            <person name="Sternberg P.W."/>
            <person name="Mortazavi A."/>
        </authorList>
    </citation>
    <scope>NUCLEOTIDE SEQUENCE [LARGE SCALE GENOMIC DNA]</scope>
    <source>
        <strain evidence="5 6">ALL</strain>
    </source>
</reference>
<organism evidence="5 6">
    <name type="scientific">Steinernema carpocapsae</name>
    <name type="common">Entomopathogenic nematode</name>
    <dbReference type="NCBI Taxonomy" id="34508"/>
    <lineage>
        <taxon>Eukaryota</taxon>
        <taxon>Metazoa</taxon>
        <taxon>Ecdysozoa</taxon>
        <taxon>Nematoda</taxon>
        <taxon>Chromadorea</taxon>
        <taxon>Rhabditida</taxon>
        <taxon>Tylenchina</taxon>
        <taxon>Panagrolaimomorpha</taxon>
        <taxon>Strongyloidoidea</taxon>
        <taxon>Steinernematidae</taxon>
        <taxon>Steinernema</taxon>
    </lineage>
</organism>
<dbReference type="InterPro" id="IPR006913">
    <property type="entry name" value="CENP-V/GFA"/>
</dbReference>
<dbReference type="InterPro" id="IPR052355">
    <property type="entry name" value="CENP-V-like"/>
</dbReference>
<evidence type="ECO:0000256" key="2">
    <source>
        <dbReference type="ARBA" id="ARBA00022723"/>
    </source>
</evidence>
<feature type="domain" description="CENP-V/GFA" evidence="4">
    <location>
        <begin position="8"/>
        <end position="120"/>
    </location>
</feature>
<dbReference type="InterPro" id="IPR011057">
    <property type="entry name" value="Mss4-like_sf"/>
</dbReference>
<keyword evidence="6" id="KW-1185">Reference proteome</keyword>
<dbReference type="PANTHER" id="PTHR28620:SF1">
    <property type="entry name" value="CENP-V_GFA DOMAIN-CONTAINING PROTEIN"/>
    <property type="match status" value="1"/>
</dbReference>
<keyword evidence="3" id="KW-0862">Zinc</keyword>
<evidence type="ECO:0000259" key="4">
    <source>
        <dbReference type="PROSITE" id="PS51891"/>
    </source>
</evidence>
<dbReference type="Gene3D" id="2.170.150.70">
    <property type="match status" value="1"/>
</dbReference>
<gene>
    <name evidence="5" type="ORF">L596_012286</name>
</gene>
<dbReference type="PROSITE" id="PS51891">
    <property type="entry name" value="CENP_V_GFA"/>
    <property type="match status" value="1"/>
</dbReference>
<evidence type="ECO:0000256" key="3">
    <source>
        <dbReference type="ARBA" id="ARBA00022833"/>
    </source>
</evidence>
<dbReference type="SUPFAM" id="SSF51316">
    <property type="entry name" value="Mss4-like"/>
    <property type="match status" value="1"/>
</dbReference>
<name>A0A4U5NWL3_STECR</name>
<dbReference type="Pfam" id="PF04828">
    <property type="entry name" value="GFA"/>
    <property type="match status" value="1"/>
</dbReference>
<dbReference type="PANTHER" id="PTHR28620">
    <property type="entry name" value="CENTROMERE PROTEIN V"/>
    <property type="match status" value="1"/>
</dbReference>
<accession>A0A4U5NWL3</accession>
<dbReference type="GO" id="GO:0016846">
    <property type="term" value="F:carbon-sulfur lyase activity"/>
    <property type="evidence" value="ECO:0007669"/>
    <property type="project" value="InterPro"/>
</dbReference>